<accession>U5MR57</accession>
<dbReference type="GeneID" id="55476948"/>
<dbReference type="OrthoDB" id="9770424at2"/>
<name>U5MR57_CLOSA</name>
<organism evidence="1 2">
    <name type="scientific">Clostridium saccharobutylicum DSM 13864</name>
    <dbReference type="NCBI Taxonomy" id="1345695"/>
    <lineage>
        <taxon>Bacteria</taxon>
        <taxon>Bacillati</taxon>
        <taxon>Bacillota</taxon>
        <taxon>Clostridia</taxon>
        <taxon>Eubacteriales</taxon>
        <taxon>Clostridiaceae</taxon>
        <taxon>Clostridium</taxon>
    </lineage>
</organism>
<dbReference type="EMBL" id="CP006721">
    <property type="protein sequence ID" value="AGX43294.1"/>
    <property type="molecule type" value="Genomic_DNA"/>
</dbReference>
<dbReference type="PATRIC" id="fig|1345695.10.peg.2305"/>
<dbReference type="HOGENOM" id="CLU_3006198_0_0_9"/>
<dbReference type="InterPro" id="IPR002780">
    <property type="entry name" value="Hyd_form_HypD"/>
</dbReference>
<gene>
    <name evidence="1" type="ORF">CLSA_c23200</name>
</gene>
<protein>
    <submittedName>
        <fullName evidence="1">Hydrogenase maturation factor</fullName>
    </submittedName>
</protein>
<sequence length="56" mass="6587">MREIYKKYDAAQKFEITLKETLEKTKIRTCICSEILLGKKLLGKCDFFERTGLNNI</sequence>
<evidence type="ECO:0000313" key="2">
    <source>
        <dbReference type="Proteomes" id="UP000017118"/>
    </source>
</evidence>
<evidence type="ECO:0000313" key="1">
    <source>
        <dbReference type="EMBL" id="AGX43294.1"/>
    </source>
</evidence>
<dbReference type="Pfam" id="PF01924">
    <property type="entry name" value="HypD"/>
    <property type="match status" value="1"/>
</dbReference>
<dbReference type="RefSeq" id="WP_022746445.1">
    <property type="nucleotide sequence ID" value="NC_022571.1"/>
</dbReference>
<dbReference type="AlphaFoldDB" id="U5MR57"/>
<reference evidence="1 2" key="1">
    <citation type="journal article" date="2013" name="Genome Announc.">
        <title>Complete Genome Sequence of the Solvent Producer Clostridium saccharobutylicum NCP262 (DSM 13864).</title>
        <authorList>
            <person name="Poehlein A."/>
            <person name="Hartwich K."/>
            <person name="Krabben P."/>
            <person name="Ehrenreich A."/>
            <person name="Liebl W."/>
            <person name="Durre P."/>
            <person name="Gottschalk G."/>
            <person name="Daniel R."/>
        </authorList>
    </citation>
    <scope>NUCLEOTIDE SEQUENCE [LARGE SCALE GENOMIC DNA]</scope>
    <source>
        <strain evidence="1">DSM 13864</strain>
    </source>
</reference>
<dbReference type="Proteomes" id="UP000017118">
    <property type="component" value="Chromosome"/>
</dbReference>
<keyword evidence="2" id="KW-1185">Reference proteome</keyword>
<dbReference type="KEGG" id="csb:CLSA_c23200"/>
<proteinExistence type="predicted"/>
<dbReference type="GO" id="GO:0046872">
    <property type="term" value="F:metal ion binding"/>
    <property type="evidence" value="ECO:0007669"/>
    <property type="project" value="InterPro"/>
</dbReference>